<evidence type="ECO:0008006" key="4">
    <source>
        <dbReference type="Google" id="ProtNLM"/>
    </source>
</evidence>
<evidence type="ECO:0000313" key="3">
    <source>
        <dbReference type="Proteomes" id="UP000829992"/>
    </source>
</evidence>
<reference evidence="2 3" key="1">
    <citation type="submission" date="2022-05" db="EMBL/GenBank/DDBJ databases">
        <authorList>
            <person name="Zhou X."/>
            <person name="Li K."/>
            <person name="Man Y."/>
        </authorList>
    </citation>
    <scope>NUCLEOTIDE SEQUENCE [LARGE SCALE GENOMIC DNA]</scope>
    <source>
        <strain evidence="2 3">MS405</strain>
    </source>
</reference>
<name>A0ABY4Q6D7_9ACTN</name>
<dbReference type="EMBL" id="CP097289">
    <property type="protein sequence ID" value="UQT60934.1"/>
    <property type="molecule type" value="Genomic_DNA"/>
</dbReference>
<proteinExistence type="predicted"/>
<evidence type="ECO:0000256" key="1">
    <source>
        <dbReference type="SAM" id="MobiDB-lite"/>
    </source>
</evidence>
<organism evidence="2 3">
    <name type="scientific">Streptomyces durmitorensis</name>
    <dbReference type="NCBI Taxonomy" id="319947"/>
    <lineage>
        <taxon>Bacteria</taxon>
        <taxon>Bacillati</taxon>
        <taxon>Actinomycetota</taxon>
        <taxon>Actinomycetes</taxon>
        <taxon>Kitasatosporales</taxon>
        <taxon>Streptomycetaceae</taxon>
        <taxon>Streptomyces</taxon>
    </lineage>
</organism>
<feature type="region of interest" description="Disordered" evidence="1">
    <location>
        <begin position="155"/>
        <end position="178"/>
    </location>
</feature>
<gene>
    <name evidence="2" type="ORF">M4V62_40930</name>
</gene>
<protein>
    <recommendedName>
        <fullName evidence="4">Asp23/Gls24 family envelope stress response protein</fullName>
    </recommendedName>
</protein>
<keyword evidence="3" id="KW-1185">Reference proteome</keyword>
<sequence length="178" mass="18917">MAEDNAGGPLNFVVRRARGVLGIMDEAATTVIRAVAGAVLDRIDLDDLVSRVDVNLIAERVDVRRVADRVDVEGIADRVDVNRIADRVDVDRVADRVDVDAVIVRIDLVGLTGGVLAEIDLGRIVRDTGGGMAAETADAIRLLGRRGDRGVNRFSDRLLGRAGPPQGQGDGPPPGRAR</sequence>
<dbReference type="Proteomes" id="UP000829992">
    <property type="component" value="Chromosome"/>
</dbReference>
<accession>A0ABY4Q6D7</accession>
<evidence type="ECO:0000313" key="2">
    <source>
        <dbReference type="EMBL" id="UQT60934.1"/>
    </source>
</evidence>
<dbReference type="RefSeq" id="WP_249592266.1">
    <property type="nucleotide sequence ID" value="NZ_BAAAQL010000018.1"/>
</dbReference>